<evidence type="ECO:0000256" key="1">
    <source>
        <dbReference type="SAM" id="MobiDB-lite"/>
    </source>
</evidence>
<feature type="region of interest" description="Disordered" evidence="1">
    <location>
        <begin position="1"/>
        <end position="40"/>
    </location>
</feature>
<protein>
    <submittedName>
        <fullName evidence="2">Uncharacterized protein</fullName>
    </submittedName>
</protein>
<feature type="compositionally biased region" description="Basic and acidic residues" evidence="1">
    <location>
        <begin position="1"/>
        <end position="10"/>
    </location>
</feature>
<comment type="caution">
    <text evidence="2">The sequence shown here is derived from an EMBL/GenBank/DDBJ whole genome shotgun (WGS) entry which is preliminary data.</text>
</comment>
<dbReference type="EMBL" id="JBDPZN010000001">
    <property type="protein sequence ID" value="MEO3681625.1"/>
    <property type="molecule type" value="Genomic_DNA"/>
</dbReference>
<dbReference type="RefSeq" id="WP_011635985.1">
    <property type="nucleotide sequence ID" value="NZ_JAACRJ010000017.1"/>
</dbReference>
<accession>A0ABV0FLB5</accession>
<dbReference type="Proteomes" id="UP001477278">
    <property type="component" value="Unassembled WGS sequence"/>
</dbReference>
<evidence type="ECO:0000313" key="2">
    <source>
        <dbReference type="EMBL" id="MEO3681625.1"/>
    </source>
</evidence>
<evidence type="ECO:0000313" key="3">
    <source>
        <dbReference type="Proteomes" id="UP001477278"/>
    </source>
</evidence>
<dbReference type="GeneID" id="90571769"/>
<reference evidence="2 3" key="1">
    <citation type="submission" date="2024-05" db="EMBL/GenBank/DDBJ databases">
        <title>Genome sequencing of Marine Estuary Bacteria, Shewanella vesiculosa and S. baltica, and Pseudomonas syringae.</title>
        <authorList>
            <person name="Gurung A."/>
            <person name="Maclea K.S."/>
        </authorList>
    </citation>
    <scope>NUCLEOTIDE SEQUENCE [LARGE SCALE GENOMIC DNA]</scope>
    <source>
        <strain evidence="2 3">1A</strain>
    </source>
</reference>
<name>A0ABV0FLB5_9GAMM</name>
<gene>
    <name evidence="2" type="ORF">ABHN84_04880</name>
</gene>
<keyword evidence="3" id="KW-1185">Reference proteome</keyword>
<organism evidence="2 3">
    <name type="scientific">Shewanella vesiculosa</name>
    <dbReference type="NCBI Taxonomy" id="518738"/>
    <lineage>
        <taxon>Bacteria</taxon>
        <taxon>Pseudomonadati</taxon>
        <taxon>Pseudomonadota</taxon>
        <taxon>Gammaproteobacteria</taxon>
        <taxon>Alteromonadales</taxon>
        <taxon>Shewanellaceae</taxon>
        <taxon>Shewanella</taxon>
    </lineage>
</organism>
<sequence length="40" mass="4559">MSKERNNSKEAKKKPALSLKEKRAVKQSKNSPENFASKIK</sequence>
<proteinExistence type="predicted"/>